<comment type="caution">
    <text evidence="3">The sequence shown here is derived from an EMBL/GenBank/DDBJ whole genome shotgun (WGS) entry which is preliminary data.</text>
</comment>
<dbReference type="PANTHER" id="PTHR24104">
    <property type="entry name" value="E3 UBIQUITIN-PROTEIN LIGASE NHLRC1-RELATED"/>
    <property type="match status" value="1"/>
</dbReference>
<dbReference type="GO" id="GO:0043161">
    <property type="term" value="P:proteasome-mediated ubiquitin-dependent protein catabolic process"/>
    <property type="evidence" value="ECO:0007669"/>
    <property type="project" value="TreeGrafter"/>
</dbReference>
<dbReference type="Gene3D" id="2.120.10.30">
    <property type="entry name" value="TolB, C-terminal domain"/>
    <property type="match status" value="2"/>
</dbReference>
<dbReference type="CDD" id="cd05819">
    <property type="entry name" value="NHL"/>
    <property type="match status" value="1"/>
</dbReference>
<dbReference type="AlphaFoldDB" id="A0AAV7KK72"/>
<dbReference type="GO" id="GO:0008270">
    <property type="term" value="F:zinc ion binding"/>
    <property type="evidence" value="ECO:0007669"/>
    <property type="project" value="UniProtKB-KW"/>
</dbReference>
<keyword evidence="4" id="KW-1185">Reference proteome</keyword>
<gene>
    <name evidence="3" type="ORF">LOD99_10007</name>
</gene>
<feature type="repeat" description="NHL" evidence="2">
    <location>
        <begin position="143"/>
        <end position="187"/>
    </location>
</feature>
<accession>A0AAV7KK72</accession>
<name>A0AAV7KK72_9METZ</name>
<evidence type="ECO:0000256" key="2">
    <source>
        <dbReference type="PROSITE-ProRule" id="PRU00504"/>
    </source>
</evidence>
<dbReference type="InterPro" id="IPR011042">
    <property type="entry name" value="6-blade_b-propeller_TolB-like"/>
</dbReference>
<dbReference type="PROSITE" id="PS51125">
    <property type="entry name" value="NHL"/>
    <property type="match status" value="2"/>
</dbReference>
<evidence type="ECO:0000313" key="4">
    <source>
        <dbReference type="Proteomes" id="UP001165289"/>
    </source>
</evidence>
<dbReference type="GO" id="GO:0061630">
    <property type="term" value="F:ubiquitin protein ligase activity"/>
    <property type="evidence" value="ECO:0007669"/>
    <property type="project" value="TreeGrafter"/>
</dbReference>
<dbReference type="EMBL" id="JAKMXF010000014">
    <property type="protein sequence ID" value="KAI6661340.1"/>
    <property type="molecule type" value="Genomic_DNA"/>
</dbReference>
<dbReference type="Proteomes" id="UP001165289">
    <property type="component" value="Unassembled WGS sequence"/>
</dbReference>
<dbReference type="SUPFAM" id="SSF63829">
    <property type="entry name" value="Calcium-dependent phosphotriesterase"/>
    <property type="match status" value="1"/>
</dbReference>
<evidence type="ECO:0000313" key="3">
    <source>
        <dbReference type="EMBL" id="KAI6661340.1"/>
    </source>
</evidence>
<reference evidence="3 4" key="1">
    <citation type="journal article" date="2023" name="BMC Biol.">
        <title>The compact genome of the sponge Oopsacas minuta (Hexactinellida) is lacking key metazoan core genes.</title>
        <authorList>
            <person name="Santini S."/>
            <person name="Schenkelaars Q."/>
            <person name="Jourda C."/>
            <person name="Duchesne M."/>
            <person name="Belahbib H."/>
            <person name="Rocher C."/>
            <person name="Selva M."/>
            <person name="Riesgo A."/>
            <person name="Vervoort M."/>
            <person name="Leys S.P."/>
            <person name="Kodjabachian L."/>
            <person name="Le Bivic A."/>
            <person name="Borchiellini C."/>
            <person name="Claverie J.M."/>
            <person name="Renard E."/>
        </authorList>
    </citation>
    <scope>NUCLEOTIDE SEQUENCE [LARGE SCALE GENOMIC DNA]</scope>
    <source>
        <strain evidence="3">SPO-2</strain>
    </source>
</reference>
<protein>
    <submittedName>
        <fullName evidence="3">Cell surface protein</fullName>
    </submittedName>
</protein>
<evidence type="ECO:0000256" key="1">
    <source>
        <dbReference type="ARBA" id="ARBA00022737"/>
    </source>
</evidence>
<proteinExistence type="predicted"/>
<feature type="repeat" description="NHL" evidence="2">
    <location>
        <begin position="60"/>
        <end position="95"/>
    </location>
</feature>
<organism evidence="3 4">
    <name type="scientific">Oopsacas minuta</name>
    <dbReference type="NCBI Taxonomy" id="111878"/>
    <lineage>
        <taxon>Eukaryota</taxon>
        <taxon>Metazoa</taxon>
        <taxon>Porifera</taxon>
        <taxon>Hexactinellida</taxon>
        <taxon>Hexasterophora</taxon>
        <taxon>Lyssacinosida</taxon>
        <taxon>Leucopsacidae</taxon>
        <taxon>Oopsacas</taxon>
    </lineage>
</organism>
<dbReference type="GO" id="GO:0000209">
    <property type="term" value="P:protein polyubiquitination"/>
    <property type="evidence" value="ECO:0007669"/>
    <property type="project" value="TreeGrafter"/>
</dbReference>
<keyword evidence="1" id="KW-0677">Repeat</keyword>
<sequence length="309" mass="34963">MATANPPREKENRRDNFELELKSKTFSEVNKLGELAEKMRGIDYTSKKQPLASICKERIGDGQLGTPLGITVDNQMGNIYLADQCNHCVKVFDSTAKYLFRFGDSNDDGNMSYPKCLAICRNRVLISQDNHCIMNYQLDGKFVSKIGKLGNGELEFNYPWGITIDESNGDVYICDYSNNRIQILSENLHFKSKFARDTKPIDIKLNKDKIFILDASNPCLHIFDKDLILQKNIISRGEGQQVIFPSFFFLDNSGNILITDYGSDSILIFNSEYECIHKISISYPTGITVDYNGRIIVASCASMSCLQIF</sequence>
<dbReference type="InterPro" id="IPR050952">
    <property type="entry name" value="TRIM-NHL_E3_ligases"/>
</dbReference>
<dbReference type="Pfam" id="PF01436">
    <property type="entry name" value="NHL"/>
    <property type="match status" value="2"/>
</dbReference>
<dbReference type="InterPro" id="IPR001258">
    <property type="entry name" value="NHL_repeat"/>
</dbReference>
<dbReference type="PANTHER" id="PTHR24104:SF25">
    <property type="entry name" value="PROTEIN LIN-41"/>
    <property type="match status" value="1"/>
</dbReference>